<comment type="caution">
    <text evidence="2">The sequence shown here is derived from an EMBL/GenBank/DDBJ whole genome shotgun (WGS) entry which is preliminary data.</text>
</comment>
<dbReference type="AlphaFoldDB" id="A0ABD1LU67"/>
<accession>A0ABD1LU67</accession>
<protein>
    <submittedName>
        <fullName evidence="2">Uncharacterized protein</fullName>
    </submittedName>
</protein>
<name>A0ABD1LU67_9FABA</name>
<keyword evidence="3" id="KW-1185">Reference proteome</keyword>
<gene>
    <name evidence="2" type="ORF">Fmac_020494</name>
</gene>
<proteinExistence type="predicted"/>
<dbReference type="PANTHER" id="PTHR38377">
    <property type="entry name" value="THREONINE-TRNA LIGASE 2"/>
    <property type="match status" value="1"/>
</dbReference>
<evidence type="ECO:0000313" key="3">
    <source>
        <dbReference type="Proteomes" id="UP001603857"/>
    </source>
</evidence>
<dbReference type="PANTHER" id="PTHR38377:SF1">
    <property type="entry name" value="THREONINE-TRNA LIGASE 2"/>
    <property type="match status" value="1"/>
</dbReference>
<reference evidence="2 3" key="1">
    <citation type="submission" date="2024-08" db="EMBL/GenBank/DDBJ databases">
        <title>Insights into the chromosomal genome structure of Flemingia macrophylla.</title>
        <authorList>
            <person name="Ding Y."/>
            <person name="Zhao Y."/>
            <person name="Bi W."/>
            <person name="Wu M."/>
            <person name="Zhao G."/>
            <person name="Gong Y."/>
            <person name="Li W."/>
            <person name="Zhang P."/>
        </authorList>
    </citation>
    <scope>NUCLEOTIDE SEQUENCE [LARGE SCALE GENOMIC DNA]</scope>
    <source>
        <strain evidence="2">DYQJB</strain>
        <tissue evidence="2">Leaf</tissue>
    </source>
</reference>
<organism evidence="2 3">
    <name type="scientific">Flemingia macrophylla</name>
    <dbReference type="NCBI Taxonomy" id="520843"/>
    <lineage>
        <taxon>Eukaryota</taxon>
        <taxon>Viridiplantae</taxon>
        <taxon>Streptophyta</taxon>
        <taxon>Embryophyta</taxon>
        <taxon>Tracheophyta</taxon>
        <taxon>Spermatophyta</taxon>
        <taxon>Magnoliopsida</taxon>
        <taxon>eudicotyledons</taxon>
        <taxon>Gunneridae</taxon>
        <taxon>Pentapetalae</taxon>
        <taxon>rosids</taxon>
        <taxon>fabids</taxon>
        <taxon>Fabales</taxon>
        <taxon>Fabaceae</taxon>
        <taxon>Papilionoideae</taxon>
        <taxon>50 kb inversion clade</taxon>
        <taxon>NPAAA clade</taxon>
        <taxon>indigoferoid/millettioid clade</taxon>
        <taxon>Phaseoleae</taxon>
        <taxon>Flemingia</taxon>
    </lineage>
</organism>
<evidence type="ECO:0000256" key="1">
    <source>
        <dbReference type="SAM" id="Coils"/>
    </source>
</evidence>
<sequence length="116" mass="13261">MAENSKTVDLQTTLRPFYQRASEAEVRLSRLEAVINSKQDAGDEESLKVIDDLQLKLKVANAELISEKEKAQMLDVENEKHKYRTIHLLRTIKDLQSKLEQATAQEQLESLKLQGP</sequence>
<dbReference type="EMBL" id="JBGMDY010000007">
    <property type="protein sequence ID" value="KAL2327067.1"/>
    <property type="molecule type" value="Genomic_DNA"/>
</dbReference>
<feature type="coiled-coil region" evidence="1">
    <location>
        <begin position="21"/>
        <end position="112"/>
    </location>
</feature>
<evidence type="ECO:0000313" key="2">
    <source>
        <dbReference type="EMBL" id="KAL2327067.1"/>
    </source>
</evidence>
<keyword evidence="1" id="KW-0175">Coiled coil</keyword>
<dbReference type="Proteomes" id="UP001603857">
    <property type="component" value="Unassembled WGS sequence"/>
</dbReference>